<comment type="caution">
    <text evidence="10">The sequence shown here is derived from an EMBL/GenBank/DDBJ whole genome shotgun (WGS) entry which is preliminary data.</text>
</comment>
<dbReference type="SUPFAM" id="SSF56655">
    <property type="entry name" value="Carbohydrate phosphatase"/>
    <property type="match status" value="1"/>
</dbReference>
<comment type="similarity">
    <text evidence="3">Belongs to the inositol monophosphatase superfamily.</text>
</comment>
<organism evidence="10 11">
    <name type="scientific">Harenicola maris</name>
    <dbReference type="NCBI Taxonomy" id="2841044"/>
    <lineage>
        <taxon>Bacteria</taxon>
        <taxon>Pseudomonadati</taxon>
        <taxon>Pseudomonadota</taxon>
        <taxon>Alphaproteobacteria</taxon>
        <taxon>Rhodobacterales</taxon>
        <taxon>Paracoccaceae</taxon>
        <taxon>Harenicola</taxon>
    </lineage>
</organism>
<dbReference type="FunFam" id="3.30.540.10:FF:000003">
    <property type="entry name" value="Inositol-1-monophosphatase"/>
    <property type="match status" value="1"/>
</dbReference>
<proteinExistence type="inferred from homology"/>
<dbReference type="Gene3D" id="3.40.190.80">
    <property type="match status" value="1"/>
</dbReference>
<comment type="catalytic activity">
    <reaction evidence="1">
        <text>a myo-inositol phosphate + H2O = myo-inositol + phosphate</text>
        <dbReference type="Rhea" id="RHEA:24056"/>
        <dbReference type="ChEBI" id="CHEBI:15377"/>
        <dbReference type="ChEBI" id="CHEBI:17268"/>
        <dbReference type="ChEBI" id="CHEBI:43474"/>
        <dbReference type="ChEBI" id="CHEBI:84139"/>
        <dbReference type="EC" id="3.1.3.25"/>
    </reaction>
</comment>
<evidence type="ECO:0000256" key="3">
    <source>
        <dbReference type="ARBA" id="ARBA00009759"/>
    </source>
</evidence>
<gene>
    <name evidence="10" type="ORF">IV417_13895</name>
</gene>
<evidence type="ECO:0000256" key="4">
    <source>
        <dbReference type="ARBA" id="ARBA00013106"/>
    </source>
</evidence>
<feature type="binding site" evidence="9">
    <location>
        <position position="68"/>
    </location>
    <ligand>
        <name>Mg(2+)</name>
        <dbReference type="ChEBI" id="CHEBI:18420"/>
        <label>1</label>
        <note>catalytic</note>
    </ligand>
</feature>
<evidence type="ECO:0000256" key="5">
    <source>
        <dbReference type="ARBA" id="ARBA00019784"/>
    </source>
</evidence>
<feature type="binding site" evidence="9">
    <location>
        <position position="84"/>
    </location>
    <ligand>
        <name>Mg(2+)</name>
        <dbReference type="ChEBI" id="CHEBI:18420"/>
        <label>1</label>
        <note>catalytic</note>
    </ligand>
</feature>
<evidence type="ECO:0000256" key="2">
    <source>
        <dbReference type="ARBA" id="ARBA00001946"/>
    </source>
</evidence>
<keyword evidence="7" id="KW-0378">Hydrolase</keyword>
<dbReference type="EMBL" id="JADQAZ010000003">
    <property type="protein sequence ID" value="MBT0958478.1"/>
    <property type="molecule type" value="Genomic_DNA"/>
</dbReference>
<comment type="cofactor">
    <cofactor evidence="2 9">
        <name>Mg(2+)</name>
        <dbReference type="ChEBI" id="CHEBI:18420"/>
    </cofactor>
</comment>
<dbReference type="PANTHER" id="PTHR20854:SF4">
    <property type="entry name" value="INOSITOL-1-MONOPHOSPHATASE-RELATED"/>
    <property type="match status" value="1"/>
</dbReference>
<dbReference type="GO" id="GO:0006020">
    <property type="term" value="P:inositol metabolic process"/>
    <property type="evidence" value="ECO:0007669"/>
    <property type="project" value="TreeGrafter"/>
</dbReference>
<evidence type="ECO:0000256" key="6">
    <source>
        <dbReference type="ARBA" id="ARBA00022723"/>
    </source>
</evidence>
<dbReference type="EC" id="3.1.3.25" evidence="4"/>
<dbReference type="GO" id="GO:0007165">
    <property type="term" value="P:signal transduction"/>
    <property type="evidence" value="ECO:0007669"/>
    <property type="project" value="TreeGrafter"/>
</dbReference>
<name>A0AAP2CQY6_9RHOB</name>
<dbReference type="Gene3D" id="3.30.540.10">
    <property type="entry name" value="Fructose-1,6-Bisphosphatase, subunit A, domain 1"/>
    <property type="match status" value="1"/>
</dbReference>
<evidence type="ECO:0000256" key="1">
    <source>
        <dbReference type="ARBA" id="ARBA00001033"/>
    </source>
</evidence>
<evidence type="ECO:0000256" key="9">
    <source>
        <dbReference type="PIRSR" id="PIRSR600760-2"/>
    </source>
</evidence>
<dbReference type="RefSeq" id="WP_327794712.1">
    <property type="nucleotide sequence ID" value="NZ_JADQAZ010000003.1"/>
</dbReference>
<protein>
    <recommendedName>
        <fullName evidence="5">Inositol-1-monophosphatase</fullName>
        <ecNumber evidence="4">3.1.3.25</ecNumber>
    </recommendedName>
</protein>
<evidence type="ECO:0000256" key="8">
    <source>
        <dbReference type="ARBA" id="ARBA00022842"/>
    </source>
</evidence>
<dbReference type="PRINTS" id="PR00377">
    <property type="entry name" value="IMPHPHTASES"/>
</dbReference>
<dbReference type="InterPro" id="IPR020583">
    <property type="entry name" value="Inositol_monoP_metal-BS"/>
</dbReference>
<dbReference type="PROSITE" id="PS00629">
    <property type="entry name" value="IMP_1"/>
    <property type="match status" value="1"/>
</dbReference>
<feature type="binding site" evidence="9">
    <location>
        <position position="210"/>
    </location>
    <ligand>
        <name>Mg(2+)</name>
        <dbReference type="ChEBI" id="CHEBI:18420"/>
        <label>1</label>
        <note>catalytic</note>
    </ligand>
</feature>
<dbReference type="GO" id="GO:0008934">
    <property type="term" value="F:inositol monophosphate 1-phosphatase activity"/>
    <property type="evidence" value="ECO:0007669"/>
    <property type="project" value="TreeGrafter"/>
</dbReference>
<feature type="binding site" evidence="9">
    <location>
        <position position="87"/>
    </location>
    <ligand>
        <name>Mg(2+)</name>
        <dbReference type="ChEBI" id="CHEBI:18420"/>
        <label>1</label>
        <note>catalytic</note>
    </ligand>
</feature>
<keyword evidence="6 9" id="KW-0479">Metal-binding</keyword>
<keyword evidence="11" id="KW-1185">Reference proteome</keyword>
<evidence type="ECO:0000313" key="10">
    <source>
        <dbReference type="EMBL" id="MBT0958478.1"/>
    </source>
</evidence>
<dbReference type="AlphaFoldDB" id="A0AAP2CQY6"/>
<accession>A0AAP2CQY6</accession>
<keyword evidence="8 9" id="KW-0460">Magnesium</keyword>
<feature type="binding site" evidence="9">
    <location>
        <position position="86"/>
    </location>
    <ligand>
        <name>Mg(2+)</name>
        <dbReference type="ChEBI" id="CHEBI:18420"/>
        <label>1</label>
        <note>catalytic</note>
    </ligand>
</feature>
<evidence type="ECO:0000256" key="7">
    <source>
        <dbReference type="ARBA" id="ARBA00022801"/>
    </source>
</evidence>
<dbReference type="Proteomes" id="UP001315686">
    <property type="component" value="Unassembled WGS sequence"/>
</dbReference>
<dbReference type="PANTHER" id="PTHR20854">
    <property type="entry name" value="INOSITOL MONOPHOSPHATASE"/>
    <property type="match status" value="1"/>
</dbReference>
<dbReference type="InterPro" id="IPR000760">
    <property type="entry name" value="Inositol_monophosphatase-like"/>
</dbReference>
<evidence type="ECO:0000313" key="11">
    <source>
        <dbReference type="Proteomes" id="UP001315686"/>
    </source>
</evidence>
<sequence>MNQERLSAAKAIAQDAGRMGLRYFRDLGALDVTSKGVQDLVSNADLDVETFVRAQIAAQFPGDGIVGEEHENVPSGTGWTWVIDPIDGTANFVRGVPQWCVIIACVFEGETRVGVIYEPCTGELFSAAKGQGAFLGDRPMTVAKTEGLHDGRVGYGKNGRTPLGGTSTWFADLEARGGVFFHSGSGGLMLAYVAAGRLIGFTEFHMYPWDCMAGMLLIAEAGGQVIEQSGDAMLSGGGRVVAGAPAVFGTLMQMSENAFDQ</sequence>
<dbReference type="GO" id="GO:0046872">
    <property type="term" value="F:metal ion binding"/>
    <property type="evidence" value="ECO:0007669"/>
    <property type="project" value="UniProtKB-KW"/>
</dbReference>
<dbReference type="Pfam" id="PF00459">
    <property type="entry name" value="Inositol_P"/>
    <property type="match status" value="1"/>
</dbReference>
<reference evidence="10 11" key="1">
    <citation type="journal article" date="2021" name="Arch. Microbiol.">
        <title>Harenicola maris gen. nov., sp. nov. isolated from the Sea of Japan shallow sediments.</title>
        <authorList>
            <person name="Romanenko L.A."/>
            <person name="Kurilenko V.V."/>
            <person name="Chernysheva N.Y."/>
            <person name="Tekutyeva L.A."/>
            <person name="Velansky P.V."/>
            <person name="Svetashev V.I."/>
            <person name="Isaeva M.P."/>
        </authorList>
    </citation>
    <scope>NUCLEOTIDE SEQUENCE [LARGE SCALE GENOMIC DNA]</scope>
    <source>
        <strain evidence="10 11">KMM 3653</strain>
    </source>
</reference>